<evidence type="ECO:0000259" key="17">
    <source>
        <dbReference type="Pfam" id="PF01746"/>
    </source>
</evidence>
<evidence type="ECO:0000256" key="5">
    <source>
        <dbReference type="ARBA" id="ARBA00012807"/>
    </source>
</evidence>
<comment type="function">
    <text evidence="1 15 16">Specifically methylates guanosine-37 in various tRNAs.</text>
</comment>
<evidence type="ECO:0000256" key="13">
    <source>
        <dbReference type="ARBA" id="ARBA00033392"/>
    </source>
</evidence>
<dbReference type="FunFam" id="1.10.1270.20:FF:000001">
    <property type="entry name" value="tRNA (guanine-N(1)-)-methyltransferase"/>
    <property type="match status" value="1"/>
</dbReference>
<keyword evidence="7 15" id="KW-0963">Cytoplasm</keyword>
<dbReference type="KEGG" id="doa:AXF15_06480"/>
<evidence type="ECO:0000256" key="11">
    <source>
        <dbReference type="ARBA" id="ARBA00022694"/>
    </source>
</evidence>
<keyword evidence="10 15" id="KW-0949">S-adenosyl-L-methionine</keyword>
<dbReference type="InterPro" id="IPR023148">
    <property type="entry name" value="tRNA_m1G_MeTrfase_C_sf"/>
</dbReference>
<protein>
    <recommendedName>
        <fullName evidence="6 15">tRNA (guanine-N(1)-)-methyltransferase</fullName>
        <ecNumber evidence="5 15">2.1.1.228</ecNumber>
    </recommendedName>
    <alternativeName>
        <fullName evidence="12 15">M1G-methyltransferase</fullName>
    </alternativeName>
    <alternativeName>
        <fullName evidence="13 15">tRNA [GM37] methyltransferase</fullName>
    </alternativeName>
</protein>
<organism evidence="19 20">
    <name type="scientific">Desulfomicrobium orale DSM 12838</name>
    <dbReference type="NCBI Taxonomy" id="888061"/>
    <lineage>
        <taxon>Bacteria</taxon>
        <taxon>Pseudomonadati</taxon>
        <taxon>Thermodesulfobacteriota</taxon>
        <taxon>Desulfovibrionia</taxon>
        <taxon>Desulfovibrionales</taxon>
        <taxon>Desulfomicrobiaceae</taxon>
        <taxon>Desulfomicrobium</taxon>
    </lineage>
</organism>
<dbReference type="GO" id="GO:0005829">
    <property type="term" value="C:cytosol"/>
    <property type="evidence" value="ECO:0007669"/>
    <property type="project" value="TreeGrafter"/>
</dbReference>
<dbReference type="CDD" id="cd18080">
    <property type="entry name" value="TrmD-like"/>
    <property type="match status" value="1"/>
</dbReference>
<evidence type="ECO:0000256" key="14">
    <source>
        <dbReference type="ARBA" id="ARBA00047783"/>
    </source>
</evidence>
<dbReference type="NCBIfam" id="NF000648">
    <property type="entry name" value="PRK00026.1"/>
    <property type="match status" value="1"/>
</dbReference>
<accession>A0A0X8JQ16</accession>
<dbReference type="EC" id="2.1.1.228" evidence="5 15"/>
<dbReference type="GO" id="GO:0052906">
    <property type="term" value="F:tRNA (guanine(37)-N1)-methyltransferase activity"/>
    <property type="evidence" value="ECO:0007669"/>
    <property type="project" value="UniProtKB-UniRule"/>
</dbReference>
<dbReference type="CDD" id="cd18085">
    <property type="entry name" value="TM1570-like"/>
    <property type="match status" value="1"/>
</dbReference>
<dbReference type="EMBL" id="CP014230">
    <property type="protein sequence ID" value="AMD92783.1"/>
    <property type="molecule type" value="Genomic_DNA"/>
</dbReference>
<dbReference type="Proteomes" id="UP000063964">
    <property type="component" value="Chromosome"/>
</dbReference>
<dbReference type="InterPro" id="IPR029026">
    <property type="entry name" value="tRNA_m1G_MTases_N"/>
</dbReference>
<evidence type="ECO:0000259" key="18">
    <source>
        <dbReference type="Pfam" id="PF09936"/>
    </source>
</evidence>
<dbReference type="Pfam" id="PF01746">
    <property type="entry name" value="tRNA_m1G_MT"/>
    <property type="match status" value="1"/>
</dbReference>
<dbReference type="PANTHER" id="PTHR46417:SF1">
    <property type="entry name" value="TRNA (GUANINE-N(1)-)-METHYLTRANSFERASE"/>
    <property type="match status" value="1"/>
</dbReference>
<dbReference type="InterPro" id="IPR019230">
    <property type="entry name" value="RNA_MeTrfase_C_dom"/>
</dbReference>
<sequence>MRFSIISIFPEFFESPLSCGLLSKAVDKGLISFQFINPRHYSTDKHHNVDDRPYGGGPGMVMAVEPLRRALETLPPSVRILMLNPKGRPLTQKLARELAAEEELALLCGRYEGVDARLEELCAVEPVSVGDFVLNGGESGALCLIEAVSRLVPDFMGRDESADEESFSSGLLEYPHYTRPEEYEGLAVPEVLSSGHHGRIAVWRREKSLEATLALRPDMLDTALLTDQDIRHLRSIERVRPGRNLYVALVHYPVENKRGETITTSLTNLDLHDIARVSRTYGLGGYYLCTPLADQREMARTLIGHWKDGFGATANPDRSDALGRVRVTGLLEEAIADIESRTGLRPKVVVTSAKAGDMTCSQVVEWLEAFPVLLVLGTGHGLGREVLAAADGALRAIRFLDGYNHLSVRSAASIMVDRLLGDTG</sequence>
<feature type="binding site" evidence="15">
    <location>
        <begin position="129"/>
        <end position="134"/>
    </location>
    <ligand>
        <name>S-adenosyl-L-methionine</name>
        <dbReference type="ChEBI" id="CHEBI:59789"/>
    </ligand>
</feature>
<evidence type="ECO:0000256" key="3">
    <source>
        <dbReference type="ARBA" id="ARBA00007630"/>
    </source>
</evidence>
<dbReference type="Pfam" id="PF09936">
    <property type="entry name" value="Methyltrn_RNA_4"/>
    <property type="match status" value="1"/>
</dbReference>
<feature type="domain" description="tRNA (guanine-N(1)-)-methyltransferase C-terminal" evidence="18">
    <location>
        <begin position="244"/>
        <end position="421"/>
    </location>
</feature>
<dbReference type="Gene3D" id="1.10.1270.20">
    <property type="entry name" value="tRNA(m1g37)methyltransferase, domain 2"/>
    <property type="match status" value="1"/>
</dbReference>
<evidence type="ECO:0000256" key="15">
    <source>
        <dbReference type="HAMAP-Rule" id="MF_00605"/>
    </source>
</evidence>
<comment type="subunit">
    <text evidence="4 15 16">Homodimer.</text>
</comment>
<dbReference type="GO" id="GO:0002939">
    <property type="term" value="P:tRNA N1-guanine methylation"/>
    <property type="evidence" value="ECO:0007669"/>
    <property type="project" value="TreeGrafter"/>
</dbReference>
<reference evidence="20" key="1">
    <citation type="submission" date="2016-02" db="EMBL/GenBank/DDBJ databases">
        <authorList>
            <person name="Holder M.E."/>
            <person name="Ajami N.J."/>
            <person name="Petrosino J.F."/>
        </authorList>
    </citation>
    <scope>NUCLEOTIDE SEQUENCE [LARGE SCALE GENOMIC DNA]</scope>
    <source>
        <strain evidence="20">DSM 12838</strain>
    </source>
</reference>
<evidence type="ECO:0000256" key="16">
    <source>
        <dbReference type="RuleBase" id="RU003464"/>
    </source>
</evidence>
<dbReference type="OrthoDB" id="9807416at2"/>
<evidence type="ECO:0000256" key="6">
    <source>
        <dbReference type="ARBA" id="ARBA00014679"/>
    </source>
</evidence>
<feature type="domain" description="tRNA methyltransferase TRMD/TRM10-type" evidence="17">
    <location>
        <begin position="1"/>
        <end position="220"/>
    </location>
</feature>
<gene>
    <name evidence="15" type="primary">trmD</name>
    <name evidence="19" type="ORF">AXF15_06480</name>
</gene>
<dbReference type="PANTHER" id="PTHR46417">
    <property type="entry name" value="TRNA (GUANINE-N(1)-)-METHYLTRANSFERASE"/>
    <property type="match status" value="1"/>
</dbReference>
<evidence type="ECO:0000256" key="4">
    <source>
        <dbReference type="ARBA" id="ARBA00011738"/>
    </source>
</evidence>
<comment type="catalytic activity">
    <reaction evidence="14 15 16">
        <text>guanosine(37) in tRNA + S-adenosyl-L-methionine = N(1)-methylguanosine(37) in tRNA + S-adenosyl-L-homocysteine + H(+)</text>
        <dbReference type="Rhea" id="RHEA:36899"/>
        <dbReference type="Rhea" id="RHEA-COMP:10145"/>
        <dbReference type="Rhea" id="RHEA-COMP:10147"/>
        <dbReference type="ChEBI" id="CHEBI:15378"/>
        <dbReference type="ChEBI" id="CHEBI:57856"/>
        <dbReference type="ChEBI" id="CHEBI:59789"/>
        <dbReference type="ChEBI" id="CHEBI:73542"/>
        <dbReference type="ChEBI" id="CHEBI:74269"/>
        <dbReference type="EC" id="2.1.1.228"/>
    </reaction>
</comment>
<dbReference type="InterPro" id="IPR029028">
    <property type="entry name" value="Alpha/beta_knot_MTases"/>
</dbReference>
<feature type="binding site" evidence="15">
    <location>
        <position position="109"/>
    </location>
    <ligand>
        <name>S-adenosyl-L-methionine</name>
        <dbReference type="ChEBI" id="CHEBI:59789"/>
    </ligand>
</feature>
<keyword evidence="20" id="KW-1185">Reference proteome</keyword>
<evidence type="ECO:0000256" key="7">
    <source>
        <dbReference type="ARBA" id="ARBA00022490"/>
    </source>
</evidence>
<evidence type="ECO:0000256" key="10">
    <source>
        <dbReference type="ARBA" id="ARBA00022691"/>
    </source>
</evidence>
<evidence type="ECO:0000313" key="19">
    <source>
        <dbReference type="EMBL" id="AMD92783.1"/>
    </source>
</evidence>
<keyword evidence="11 15" id="KW-0819">tRNA processing</keyword>
<evidence type="ECO:0000313" key="20">
    <source>
        <dbReference type="Proteomes" id="UP000063964"/>
    </source>
</evidence>
<keyword evidence="8 15" id="KW-0489">Methyltransferase</keyword>
<dbReference type="InterPro" id="IPR016009">
    <property type="entry name" value="tRNA_MeTrfase_TRMD/TRM10"/>
</dbReference>
<evidence type="ECO:0000256" key="8">
    <source>
        <dbReference type="ARBA" id="ARBA00022603"/>
    </source>
</evidence>
<keyword evidence="9 15" id="KW-0808">Transferase</keyword>
<dbReference type="STRING" id="888061.AXF15_06480"/>
<comment type="similarity">
    <text evidence="3 15 16">Belongs to the RNA methyltransferase TrmD family.</text>
</comment>
<evidence type="ECO:0000256" key="2">
    <source>
        <dbReference type="ARBA" id="ARBA00004496"/>
    </source>
</evidence>
<evidence type="ECO:0000256" key="1">
    <source>
        <dbReference type="ARBA" id="ARBA00002634"/>
    </source>
</evidence>
<evidence type="ECO:0000256" key="12">
    <source>
        <dbReference type="ARBA" id="ARBA00029736"/>
    </source>
</evidence>
<comment type="subcellular location">
    <subcellularLocation>
        <location evidence="2 15 16">Cytoplasm</location>
    </subcellularLocation>
</comment>
<dbReference type="RefSeq" id="WP_066604946.1">
    <property type="nucleotide sequence ID" value="NZ_CP014230.1"/>
</dbReference>
<proteinExistence type="inferred from homology"/>
<dbReference type="HAMAP" id="MF_00605">
    <property type="entry name" value="TrmD"/>
    <property type="match status" value="1"/>
</dbReference>
<dbReference type="Gene3D" id="3.40.1280.10">
    <property type="match status" value="2"/>
</dbReference>
<dbReference type="InterPro" id="IPR002649">
    <property type="entry name" value="tRNA_m1G_MeTrfase_TrmD"/>
</dbReference>
<name>A0A0X8JQ16_9BACT</name>
<dbReference type="SUPFAM" id="SSF75217">
    <property type="entry name" value="alpha/beta knot"/>
    <property type="match status" value="1"/>
</dbReference>
<evidence type="ECO:0000256" key="9">
    <source>
        <dbReference type="ARBA" id="ARBA00022679"/>
    </source>
</evidence>
<dbReference type="AlphaFoldDB" id="A0A0X8JQ16"/>
<dbReference type="NCBIfam" id="TIGR00088">
    <property type="entry name" value="trmD"/>
    <property type="match status" value="1"/>
</dbReference>